<reference evidence="5 6" key="1">
    <citation type="journal article" date="2018" name="IMA Fungus">
        <title>IMA Genome-F 9: Draft genome sequence of Annulohypoxylon stygium, Aspergillus mulundensis, Berkeleyomyces basicola (syn. Thielaviopsis basicola), Ceratocystis smalleyi, two Cercospora beticola strains, Coleophoma cylindrospora, Fusarium fracticaudum, Phialophora cf. hyalina, and Morchella septimelata.</title>
        <authorList>
            <person name="Wingfield B.D."/>
            <person name="Bills G.F."/>
            <person name="Dong Y."/>
            <person name="Huang W."/>
            <person name="Nel W.J."/>
            <person name="Swalarsk-Parry B.S."/>
            <person name="Vaghefi N."/>
            <person name="Wilken P.M."/>
            <person name="An Z."/>
            <person name="de Beer Z.W."/>
            <person name="De Vos L."/>
            <person name="Chen L."/>
            <person name="Duong T.A."/>
            <person name="Gao Y."/>
            <person name="Hammerbacher A."/>
            <person name="Kikkert J.R."/>
            <person name="Li Y."/>
            <person name="Li H."/>
            <person name="Li K."/>
            <person name="Li Q."/>
            <person name="Liu X."/>
            <person name="Ma X."/>
            <person name="Naidoo K."/>
            <person name="Pethybridge S.J."/>
            <person name="Sun J."/>
            <person name="Steenkamp E.T."/>
            <person name="van der Nest M.A."/>
            <person name="van Wyk S."/>
            <person name="Wingfield M.J."/>
            <person name="Xiong C."/>
            <person name="Yue Q."/>
            <person name="Zhang X."/>
        </authorList>
    </citation>
    <scope>NUCLEOTIDE SEQUENCE [LARGE SCALE GENOMIC DNA]</scope>
    <source>
        <strain evidence="5 6">BP 5553</strain>
    </source>
</reference>
<sequence>MSNSSTSPSLSNAPQSSVASPKPAAKPTRRREKIQLKCDRNQPCRSCSGRGLANSCTYVHPGAHGRAEMQQAPQASSSGSIQKKINQLENLVVSLMATLNTAKQAEESRENSVVETPPPREDFVAATVEEVSLADGFEGDSMSKFSDSFGKISLEDSGMKYVEGGHWTAILDGISEIKCYFESESSQTHVPTPETIDVDIEGPLLLFGCNNHATKFDILSAIPPRPIVDRLLSKYFNQMELSPVATHGPTFLKEYENFWDNPPGTPVMWLGLLFAMMCLAVHFQKFAASGSTTVNPALRSTQEHEYQLQTYREKVAQCLVLGKYTKSVPYTVQTLLLYFTIEYIQCKDTQVGPWILMGMILRIAMRMGYHRDPSHDPRISPFQAEMQRRLWAVLVQVDLANSHQVGLPRMIREGQSDTMEPRNLLDTDFNEDILELPPSRPPTDFTPMLYVIAKNKVLKGYTMATDLSGSTTLPPYAEVIKLDRLVHTSHNSLPPCLQLRSILQSLTDQPEKLMQRIYLDTIFHSSRCMIHRRYLLSARTNCHYKYSRKSCIDAALQILKHQSSLHEETQPGGQLYECRWRVSSVVNNDFLFATTLLCLDLDYDLVYGPPNPDCLCDADVDNMQRANIVKALQESYRIWRFSSHSSREARKAAEAVRIVLGKIERSDGNKEVRDSKKLEATFGTSGTAAIGTPRSFNLPQHPCSPSSSSGFMASVDGQASTYVASTIPTPSPTSINKLEDPADPDNFGWETWARDFPEQDIDDFLNIDYSMRSFDYDFPI</sequence>
<dbReference type="EMBL" id="NPIC01000006">
    <property type="protein sequence ID" value="RDL35368.1"/>
    <property type="molecule type" value="Genomic_DNA"/>
</dbReference>
<evidence type="ECO:0000259" key="4">
    <source>
        <dbReference type="SMART" id="SM00906"/>
    </source>
</evidence>
<dbReference type="OrthoDB" id="4934715at2759"/>
<dbReference type="GeneID" id="43600148"/>
<dbReference type="GO" id="GO:0003677">
    <property type="term" value="F:DNA binding"/>
    <property type="evidence" value="ECO:0007669"/>
    <property type="project" value="InterPro"/>
</dbReference>
<dbReference type="GO" id="GO:0005634">
    <property type="term" value="C:nucleus"/>
    <property type="evidence" value="ECO:0007669"/>
    <property type="project" value="UniProtKB-SubCell"/>
</dbReference>
<dbReference type="PANTHER" id="PTHR31001">
    <property type="entry name" value="UNCHARACTERIZED TRANSCRIPTIONAL REGULATORY PROTEIN"/>
    <property type="match status" value="1"/>
</dbReference>
<name>A0A370TJ45_9HELO</name>
<comment type="subcellular location">
    <subcellularLocation>
        <location evidence="1">Nucleus</location>
    </subcellularLocation>
</comment>
<evidence type="ECO:0000313" key="5">
    <source>
        <dbReference type="EMBL" id="RDL35368.1"/>
    </source>
</evidence>
<dbReference type="CDD" id="cd12148">
    <property type="entry name" value="fungal_TF_MHR"/>
    <property type="match status" value="1"/>
</dbReference>
<dbReference type="AlphaFoldDB" id="A0A370TJ45"/>
<keyword evidence="2" id="KW-0539">Nucleus</keyword>
<dbReference type="SMART" id="SM00906">
    <property type="entry name" value="Fungal_trans"/>
    <property type="match status" value="1"/>
</dbReference>
<comment type="caution">
    <text evidence="5">The sequence shown here is derived from an EMBL/GenBank/DDBJ whole genome shotgun (WGS) entry which is preliminary data.</text>
</comment>
<dbReference type="InterPro" id="IPR036864">
    <property type="entry name" value="Zn2-C6_fun-type_DNA-bd_sf"/>
</dbReference>
<dbReference type="GO" id="GO:0008270">
    <property type="term" value="F:zinc ion binding"/>
    <property type="evidence" value="ECO:0007669"/>
    <property type="project" value="InterPro"/>
</dbReference>
<keyword evidence="6" id="KW-1185">Reference proteome</keyword>
<accession>A0A370TJ45</accession>
<dbReference type="GO" id="GO:0000981">
    <property type="term" value="F:DNA-binding transcription factor activity, RNA polymerase II-specific"/>
    <property type="evidence" value="ECO:0007669"/>
    <property type="project" value="InterPro"/>
</dbReference>
<dbReference type="RefSeq" id="XP_031868191.1">
    <property type="nucleotide sequence ID" value="XM_032015922.1"/>
</dbReference>
<dbReference type="GO" id="GO:0006351">
    <property type="term" value="P:DNA-templated transcription"/>
    <property type="evidence" value="ECO:0007669"/>
    <property type="project" value="InterPro"/>
</dbReference>
<gene>
    <name evidence="5" type="ORF">BP5553_07299</name>
</gene>
<feature type="domain" description="Xylanolytic transcriptional activator regulatory" evidence="4">
    <location>
        <begin position="353"/>
        <end position="427"/>
    </location>
</feature>
<evidence type="ECO:0000256" key="2">
    <source>
        <dbReference type="ARBA" id="ARBA00023242"/>
    </source>
</evidence>
<feature type="compositionally biased region" description="Low complexity" evidence="3">
    <location>
        <begin position="1"/>
        <end position="17"/>
    </location>
</feature>
<protein>
    <recommendedName>
        <fullName evidence="4">Xylanolytic transcriptional activator regulatory domain-containing protein</fullName>
    </recommendedName>
</protein>
<dbReference type="Gene3D" id="4.10.240.10">
    <property type="entry name" value="Zn(2)-C6 fungal-type DNA-binding domain"/>
    <property type="match status" value="1"/>
</dbReference>
<evidence type="ECO:0000256" key="1">
    <source>
        <dbReference type="ARBA" id="ARBA00004123"/>
    </source>
</evidence>
<dbReference type="InterPro" id="IPR050613">
    <property type="entry name" value="Sec_Metabolite_Reg"/>
</dbReference>
<evidence type="ECO:0000256" key="3">
    <source>
        <dbReference type="SAM" id="MobiDB-lite"/>
    </source>
</evidence>
<proteinExistence type="predicted"/>
<dbReference type="Pfam" id="PF04082">
    <property type="entry name" value="Fungal_trans"/>
    <property type="match status" value="1"/>
</dbReference>
<dbReference type="PANTHER" id="PTHR31001:SF74">
    <property type="entry name" value="ZN(II)2CYS6 TRANSCRIPTION FACTOR (EUROFUNG)"/>
    <property type="match status" value="1"/>
</dbReference>
<organism evidence="5 6">
    <name type="scientific">Venustampulla echinocandica</name>
    <dbReference type="NCBI Taxonomy" id="2656787"/>
    <lineage>
        <taxon>Eukaryota</taxon>
        <taxon>Fungi</taxon>
        <taxon>Dikarya</taxon>
        <taxon>Ascomycota</taxon>
        <taxon>Pezizomycotina</taxon>
        <taxon>Leotiomycetes</taxon>
        <taxon>Helotiales</taxon>
        <taxon>Pleuroascaceae</taxon>
        <taxon>Venustampulla</taxon>
    </lineage>
</organism>
<dbReference type="Proteomes" id="UP000254866">
    <property type="component" value="Unassembled WGS sequence"/>
</dbReference>
<feature type="region of interest" description="Disordered" evidence="3">
    <location>
        <begin position="1"/>
        <end position="37"/>
    </location>
</feature>
<dbReference type="InterPro" id="IPR007219">
    <property type="entry name" value="XnlR_reg_dom"/>
</dbReference>
<dbReference type="STRING" id="2656787.A0A370TJ45"/>
<evidence type="ECO:0000313" key="6">
    <source>
        <dbReference type="Proteomes" id="UP000254866"/>
    </source>
</evidence>